<reference evidence="2 3" key="1">
    <citation type="journal article" date="2009" name="Appl. Environ. Microbiol.">
        <title>Three genomes from the phylum Acidobacteria provide insight into the lifestyles of these microorganisms in soils.</title>
        <authorList>
            <person name="Ward N.L."/>
            <person name="Challacombe J.F."/>
            <person name="Janssen P.H."/>
            <person name="Henrissat B."/>
            <person name="Coutinho P.M."/>
            <person name="Wu M."/>
            <person name="Xie G."/>
            <person name="Haft D.H."/>
            <person name="Sait M."/>
            <person name="Badger J."/>
            <person name="Barabote R.D."/>
            <person name="Bradley B."/>
            <person name="Brettin T.S."/>
            <person name="Brinkac L.M."/>
            <person name="Bruce D."/>
            <person name="Creasy T."/>
            <person name="Daugherty S.C."/>
            <person name="Davidsen T.M."/>
            <person name="DeBoy R.T."/>
            <person name="Detter J.C."/>
            <person name="Dodson R.J."/>
            <person name="Durkin A.S."/>
            <person name="Ganapathy A."/>
            <person name="Gwinn-Giglio M."/>
            <person name="Han C.S."/>
            <person name="Khouri H."/>
            <person name="Kiss H."/>
            <person name="Kothari S.P."/>
            <person name="Madupu R."/>
            <person name="Nelson K.E."/>
            <person name="Nelson W.C."/>
            <person name="Paulsen I."/>
            <person name="Penn K."/>
            <person name="Ren Q."/>
            <person name="Rosovitz M.J."/>
            <person name="Selengut J.D."/>
            <person name="Shrivastava S."/>
            <person name="Sullivan S.A."/>
            <person name="Tapia R."/>
            <person name="Thompson L.S."/>
            <person name="Watkins K.L."/>
            <person name="Yang Q."/>
            <person name="Yu C."/>
            <person name="Zafar N."/>
            <person name="Zhou L."/>
            <person name="Kuske C.R."/>
        </authorList>
    </citation>
    <scope>NUCLEOTIDE SEQUENCE [LARGE SCALE GENOMIC DNA]</scope>
    <source>
        <strain evidence="2 3">Ellin345</strain>
    </source>
</reference>
<dbReference type="Proteomes" id="UP000002432">
    <property type="component" value="Chromosome"/>
</dbReference>
<dbReference type="AlphaFoldDB" id="Q1IIM0"/>
<proteinExistence type="predicted"/>
<name>Q1IIM0_KORVE</name>
<dbReference type="EnsemblBacteria" id="ABF43280">
    <property type="protein sequence ID" value="ABF43280"/>
    <property type="gene ID" value="Acid345_4280"/>
</dbReference>
<evidence type="ECO:0000313" key="2">
    <source>
        <dbReference type="EMBL" id="ABF43280.1"/>
    </source>
</evidence>
<dbReference type="Pfam" id="PF03235">
    <property type="entry name" value="GmrSD_N"/>
    <property type="match status" value="1"/>
</dbReference>
<gene>
    <name evidence="2" type="ordered locus">Acid345_4280</name>
</gene>
<dbReference type="EMBL" id="CP000360">
    <property type="protein sequence ID" value="ABF43280.1"/>
    <property type="molecule type" value="Genomic_DNA"/>
</dbReference>
<dbReference type="KEGG" id="aba:Acid345_4280"/>
<dbReference type="PANTHER" id="PTHR39639:SF1">
    <property type="entry name" value="DUF262 DOMAIN-CONTAINING PROTEIN"/>
    <property type="match status" value="1"/>
</dbReference>
<dbReference type="eggNOG" id="COG1479">
    <property type="taxonomic scope" value="Bacteria"/>
</dbReference>
<dbReference type="InterPro" id="IPR004919">
    <property type="entry name" value="GmrSD_N"/>
</dbReference>
<organism evidence="2 3">
    <name type="scientific">Koribacter versatilis (strain Ellin345)</name>
    <dbReference type="NCBI Taxonomy" id="204669"/>
    <lineage>
        <taxon>Bacteria</taxon>
        <taxon>Pseudomonadati</taxon>
        <taxon>Acidobacteriota</taxon>
        <taxon>Terriglobia</taxon>
        <taxon>Terriglobales</taxon>
        <taxon>Candidatus Korobacteraceae</taxon>
        <taxon>Candidatus Korobacter</taxon>
    </lineage>
</organism>
<keyword evidence="3" id="KW-1185">Reference proteome</keyword>
<feature type="domain" description="GmrSD restriction endonucleases N-terminal" evidence="1">
    <location>
        <begin position="16"/>
        <end position="179"/>
    </location>
</feature>
<dbReference type="HOGENOM" id="CLU_707586_0_0_0"/>
<evidence type="ECO:0000259" key="1">
    <source>
        <dbReference type="Pfam" id="PF03235"/>
    </source>
</evidence>
<sequence>MRYKNSEMKLDQFVNYVNDDKINLIPPFQRYHVWGVSARRKLLTNIVQGRPIPAIFLYRDAAGDKYAYNILDGKQRLESIIMFIGDKHASLKVNNPKNYFAERKYKDAVGFKIDLGGKKKQGLEELGEDLVRDLREYVIPTIEITLDQDNPSALDEIINLFVDINSTGEPVKRFAIVRAMSKDRLLNSVRMLISRKEQRQNDWLYFPKKNEFTQVLQTMQIIIGMRDRNSKADRMWEMLVEFAMFLRTKEHRNPVDILKGFIRAAAMKSTNPPLTTAETTKLSQLFSFIRKLYVSDANFRASRLAVNQIHFYTMVTTIIGEDLLTENSNEGLAEKLKSFAAILEGRRVTSRQLSARIRQYQELSEKQTTHVGRRESRQIIFKEVLDAL</sequence>
<evidence type="ECO:0000313" key="3">
    <source>
        <dbReference type="Proteomes" id="UP000002432"/>
    </source>
</evidence>
<dbReference type="PANTHER" id="PTHR39639">
    <property type="entry name" value="CHROMOSOME 16, WHOLE GENOME SHOTGUN SEQUENCE"/>
    <property type="match status" value="1"/>
</dbReference>
<protein>
    <recommendedName>
        <fullName evidence="1">GmrSD restriction endonucleases N-terminal domain-containing protein</fullName>
    </recommendedName>
</protein>
<accession>Q1IIM0</accession>